<dbReference type="OrthoDB" id="9802232at2"/>
<gene>
    <name evidence="4" type="primary">aroH</name>
    <name evidence="4" type="ORF">Q31b_08180</name>
</gene>
<feature type="binding site" evidence="2">
    <location>
        <position position="8"/>
    </location>
    <ligand>
        <name>prephenate</name>
        <dbReference type="ChEBI" id="CHEBI:29934"/>
    </ligand>
</feature>
<dbReference type="PROSITE" id="PS51167">
    <property type="entry name" value="CHORISMATE_MUT_1"/>
    <property type="match status" value="1"/>
</dbReference>
<accession>A0A5C6E9I6</accession>
<name>A0A5C6E9I6_9BACT</name>
<keyword evidence="2 3" id="KW-0028">Amino-acid biosynthesis</keyword>
<dbReference type="CDD" id="cd02185">
    <property type="entry name" value="AroH"/>
    <property type="match status" value="1"/>
</dbReference>
<dbReference type="PANTHER" id="PTHR21164">
    <property type="entry name" value="CHORISMATE MUTASE"/>
    <property type="match status" value="1"/>
</dbReference>
<dbReference type="GO" id="GO:0004106">
    <property type="term" value="F:chorismate mutase activity"/>
    <property type="evidence" value="ECO:0007669"/>
    <property type="project" value="UniProtKB-UniRule"/>
</dbReference>
<dbReference type="GO" id="GO:0008652">
    <property type="term" value="P:amino acid biosynthetic process"/>
    <property type="evidence" value="ECO:0007669"/>
    <property type="project" value="UniProtKB-UniRule"/>
</dbReference>
<dbReference type="EMBL" id="SJPY01000001">
    <property type="protein sequence ID" value="TWU45642.1"/>
    <property type="molecule type" value="Genomic_DNA"/>
</dbReference>
<evidence type="ECO:0000313" key="5">
    <source>
        <dbReference type="Proteomes" id="UP000315471"/>
    </source>
</evidence>
<evidence type="ECO:0000313" key="4">
    <source>
        <dbReference type="EMBL" id="TWU45642.1"/>
    </source>
</evidence>
<feature type="binding site" evidence="2">
    <location>
        <position position="108"/>
    </location>
    <ligand>
        <name>prephenate</name>
        <dbReference type="ChEBI" id="CHEBI:29934"/>
    </ligand>
</feature>
<sequence>MTACRGVRGATTVDIDDRHEILKATRQLLALMIRQNGIDSSDLANAQFTVTEDLRAEFPALAARQLGWVEVPMICGYEISVDGSLEKCIRVMLLWNTDKEQSEIQHVYLHNAKRLRPDLAEYPPIDFAELEEWIQDHLQENPAPPSSS</sequence>
<dbReference type="AlphaFoldDB" id="A0A5C6E9I6"/>
<dbReference type="InterPro" id="IPR008243">
    <property type="entry name" value="Chorismate_mutase_AroH"/>
</dbReference>
<evidence type="ECO:0000256" key="1">
    <source>
        <dbReference type="NCBIfam" id="TIGR01796"/>
    </source>
</evidence>
<comment type="catalytic activity">
    <reaction evidence="3">
        <text>chorismate = prephenate</text>
        <dbReference type="Rhea" id="RHEA:13897"/>
        <dbReference type="ChEBI" id="CHEBI:29748"/>
        <dbReference type="ChEBI" id="CHEBI:29934"/>
        <dbReference type="EC" id="5.4.99.5"/>
    </reaction>
</comment>
<dbReference type="NCBIfam" id="TIGR01796">
    <property type="entry name" value="CM_mono_aroH"/>
    <property type="match status" value="1"/>
</dbReference>
<keyword evidence="3 4" id="KW-0413">Isomerase</keyword>
<organism evidence="4 5">
    <name type="scientific">Novipirellula aureliae</name>
    <dbReference type="NCBI Taxonomy" id="2527966"/>
    <lineage>
        <taxon>Bacteria</taxon>
        <taxon>Pseudomonadati</taxon>
        <taxon>Planctomycetota</taxon>
        <taxon>Planctomycetia</taxon>
        <taxon>Pirellulales</taxon>
        <taxon>Pirellulaceae</taxon>
        <taxon>Novipirellula</taxon>
    </lineage>
</organism>
<dbReference type="PANTHER" id="PTHR21164:SF0">
    <property type="entry name" value="CHORISMATE MUTASE AROH"/>
    <property type="match status" value="1"/>
</dbReference>
<evidence type="ECO:0000256" key="3">
    <source>
        <dbReference type="PROSITE-ProRule" id="PRU00514"/>
    </source>
</evidence>
<dbReference type="Gene3D" id="3.30.1330.40">
    <property type="entry name" value="RutC-like"/>
    <property type="match status" value="1"/>
</dbReference>
<dbReference type="Proteomes" id="UP000315471">
    <property type="component" value="Unassembled WGS sequence"/>
</dbReference>
<dbReference type="RefSeq" id="WP_146598306.1">
    <property type="nucleotide sequence ID" value="NZ_SJPY01000001.1"/>
</dbReference>
<dbReference type="SUPFAM" id="SSF55298">
    <property type="entry name" value="YjgF-like"/>
    <property type="match status" value="1"/>
</dbReference>
<comment type="caution">
    <text evidence="4">The sequence shown here is derived from an EMBL/GenBank/DDBJ whole genome shotgun (WGS) entry which is preliminary data.</text>
</comment>
<dbReference type="EC" id="5.4.99.5" evidence="1 3"/>
<reference evidence="4 5" key="1">
    <citation type="submission" date="2019-02" db="EMBL/GenBank/DDBJ databases">
        <title>Deep-cultivation of Planctomycetes and their phenomic and genomic characterization uncovers novel biology.</title>
        <authorList>
            <person name="Wiegand S."/>
            <person name="Jogler M."/>
            <person name="Boedeker C."/>
            <person name="Pinto D."/>
            <person name="Vollmers J."/>
            <person name="Rivas-Marin E."/>
            <person name="Kohn T."/>
            <person name="Peeters S.H."/>
            <person name="Heuer A."/>
            <person name="Rast P."/>
            <person name="Oberbeckmann S."/>
            <person name="Bunk B."/>
            <person name="Jeske O."/>
            <person name="Meyerdierks A."/>
            <person name="Storesund J.E."/>
            <person name="Kallscheuer N."/>
            <person name="Luecker S."/>
            <person name="Lage O.M."/>
            <person name="Pohl T."/>
            <person name="Merkel B.J."/>
            <person name="Hornburger P."/>
            <person name="Mueller R.-W."/>
            <person name="Bruemmer F."/>
            <person name="Labrenz M."/>
            <person name="Spormann A.M."/>
            <person name="Op Den Camp H."/>
            <person name="Overmann J."/>
            <person name="Amann R."/>
            <person name="Jetten M.S.M."/>
            <person name="Mascher T."/>
            <person name="Medema M.H."/>
            <person name="Devos D.P."/>
            <person name="Kaster A.-K."/>
            <person name="Ovreas L."/>
            <person name="Rohde M."/>
            <person name="Galperin M.Y."/>
            <person name="Jogler C."/>
        </authorList>
    </citation>
    <scope>NUCLEOTIDE SEQUENCE [LARGE SCALE GENOMIC DNA]</scope>
    <source>
        <strain evidence="4 5">Q31b</strain>
    </source>
</reference>
<dbReference type="Pfam" id="PF07736">
    <property type="entry name" value="CM_1"/>
    <property type="match status" value="1"/>
</dbReference>
<dbReference type="InterPro" id="IPR035959">
    <property type="entry name" value="RutC-like_sf"/>
</dbReference>
<evidence type="ECO:0000256" key="2">
    <source>
        <dbReference type="PIRSR" id="PIRSR005965-1"/>
    </source>
</evidence>
<protein>
    <recommendedName>
        <fullName evidence="1 3">chorismate mutase</fullName>
        <ecNumber evidence="1 3">5.4.99.5</ecNumber>
    </recommendedName>
</protein>
<dbReference type="GO" id="GO:0046417">
    <property type="term" value="P:chorismate metabolic process"/>
    <property type="evidence" value="ECO:0007669"/>
    <property type="project" value="TreeGrafter"/>
</dbReference>
<proteinExistence type="predicted"/>
<feature type="binding site" evidence="2">
    <location>
        <position position="90"/>
    </location>
    <ligand>
        <name>prephenate</name>
        <dbReference type="ChEBI" id="CHEBI:29934"/>
    </ligand>
</feature>
<dbReference type="GO" id="GO:0009073">
    <property type="term" value="P:aromatic amino acid family biosynthetic process"/>
    <property type="evidence" value="ECO:0007669"/>
    <property type="project" value="UniProtKB-UniRule"/>
</dbReference>
<keyword evidence="5" id="KW-1185">Reference proteome</keyword>
<dbReference type="PIRSF" id="PIRSF005965">
    <property type="entry name" value="Chor_mut_AroH"/>
    <property type="match status" value="1"/>
</dbReference>
<keyword evidence="2 3" id="KW-0057">Aromatic amino acid biosynthesis</keyword>